<dbReference type="Proteomes" id="UP000516656">
    <property type="component" value="Plasmid unnamed1"/>
</dbReference>
<sequence>MSKYPAVLGLCALIFAPTVLATAPNTVLFSDNETVSVNLSSLDINRLVVKDDKITSVTCPTGFCTMPANPVDESGTGAPVDPQGAGLISLNVLEPFTLYITTEKGRSFGVFVRPLAVPAITTMFLSTERDTKKAQEFEKQSPYTQTLAALISHMIKETIPEGFAFQRLTVKKPIEQAKLLLTPIASYQGEHLTGISIKISNKTAQYIQVEPTSFYKAGVKAVSFSSMSIPPHGSIYMYQIQGR</sequence>
<reference evidence="3 4" key="1">
    <citation type="submission" date="2020-09" db="EMBL/GenBank/DDBJ databases">
        <title>Complete, closed and curated genome sequences of Photobacterium damselae subsp. piscicida isolates from Australia indicate localised evolution and additional plasmid-borne pathogenicity mechanisms.</title>
        <authorList>
            <person name="Baseggio L."/>
            <person name="Silayeva O."/>
            <person name="Buller N."/>
            <person name="Landos M."/>
            <person name="Engelstaedter J."/>
            <person name="Barnes A.C."/>
        </authorList>
    </citation>
    <scope>NUCLEOTIDE SEQUENCE [LARGE SCALE GENOMIC DNA]</scope>
    <source>
        <strain evidence="3 4">AS-16-0540-1</strain>
        <plasmid evidence="3 4">unnamed1</plasmid>
    </source>
</reference>
<dbReference type="InterPro" id="IPR010563">
    <property type="entry name" value="TraK_N"/>
</dbReference>
<name>A0A1V1VGI4_PHODP</name>
<dbReference type="NCBIfam" id="TIGR02756">
    <property type="entry name" value="TraK_Ftype"/>
    <property type="match status" value="1"/>
</dbReference>
<dbReference type="InterPro" id="IPR014126">
    <property type="entry name" value="TraK_Ftype"/>
</dbReference>
<evidence type="ECO:0000259" key="2">
    <source>
        <dbReference type="Pfam" id="PF23536"/>
    </source>
</evidence>
<feature type="domain" description="TraK N-terminal" evidence="1">
    <location>
        <begin position="29"/>
        <end position="128"/>
    </location>
</feature>
<evidence type="ECO:0000259" key="1">
    <source>
        <dbReference type="Pfam" id="PF06586"/>
    </source>
</evidence>
<keyword evidence="3" id="KW-0614">Plasmid</keyword>
<proteinExistence type="predicted"/>
<evidence type="ECO:0000313" key="3">
    <source>
        <dbReference type="EMBL" id="QOD58906.1"/>
    </source>
</evidence>
<dbReference type="AlphaFoldDB" id="A0A1V1VGI4"/>
<protein>
    <submittedName>
        <fullName evidence="3">Type-F conjugative transfer system secretin TraK</fullName>
    </submittedName>
</protein>
<evidence type="ECO:0000313" key="4">
    <source>
        <dbReference type="Proteomes" id="UP000516656"/>
    </source>
</evidence>
<dbReference type="EMBL" id="CP061856">
    <property type="protein sequence ID" value="QOD58906.1"/>
    <property type="molecule type" value="Genomic_DNA"/>
</dbReference>
<dbReference type="Pfam" id="PF06586">
    <property type="entry name" value="TraK_N"/>
    <property type="match status" value="1"/>
</dbReference>
<feature type="domain" description="TraK C-terminal" evidence="2">
    <location>
        <begin position="134"/>
        <end position="232"/>
    </location>
</feature>
<dbReference type="RefSeq" id="WP_086959487.1">
    <property type="nucleotide sequence ID" value="NZ_BDMQ01000003.1"/>
</dbReference>
<geneLocation type="plasmid" evidence="3 4">
    <name>unnamed1</name>
</geneLocation>
<dbReference type="InterPro" id="IPR055397">
    <property type="entry name" value="TraK_C"/>
</dbReference>
<gene>
    <name evidence="3" type="primary">traK</name>
    <name evidence="3" type="ORF">IC627_22180</name>
</gene>
<accession>A0A1V1VGI4</accession>
<organism evidence="3 4">
    <name type="scientific">Photobacterium damsela subsp. piscicida</name>
    <name type="common">Pasteurella piscicida</name>
    <dbReference type="NCBI Taxonomy" id="38294"/>
    <lineage>
        <taxon>Bacteria</taxon>
        <taxon>Pseudomonadati</taxon>
        <taxon>Pseudomonadota</taxon>
        <taxon>Gammaproteobacteria</taxon>
        <taxon>Vibrionales</taxon>
        <taxon>Vibrionaceae</taxon>
        <taxon>Photobacterium</taxon>
    </lineage>
</organism>
<dbReference type="Pfam" id="PF23536">
    <property type="entry name" value="TraK_C"/>
    <property type="match status" value="1"/>
</dbReference>